<reference evidence="2" key="1">
    <citation type="submission" date="2021-02" db="EMBL/GenBank/DDBJ databases">
        <authorList>
            <person name="Nowell W R."/>
        </authorList>
    </citation>
    <scope>NUCLEOTIDE SEQUENCE</scope>
</reference>
<feature type="non-terminal residue" evidence="2">
    <location>
        <position position="1"/>
    </location>
</feature>
<dbReference type="EMBL" id="CAJNOL010006338">
    <property type="protein sequence ID" value="CAF1616845.1"/>
    <property type="molecule type" value="Genomic_DNA"/>
</dbReference>
<proteinExistence type="predicted"/>
<comment type="caution">
    <text evidence="2">The sequence shown here is derived from an EMBL/GenBank/DDBJ whole genome shotgun (WGS) entry which is preliminary data.</text>
</comment>
<evidence type="ECO:0000313" key="3">
    <source>
        <dbReference type="EMBL" id="CAF1616845.1"/>
    </source>
</evidence>
<evidence type="ECO:0000313" key="5">
    <source>
        <dbReference type="Proteomes" id="UP000663870"/>
    </source>
</evidence>
<dbReference type="Proteomes" id="UP000663854">
    <property type="component" value="Unassembled WGS sequence"/>
</dbReference>
<sequence>GIEDISSFLRDDTDAAEGSEDISSFLLKDVNLPGNNQIVVESQQGQKRSFEHHTDTMENEKHSDLSNDVSSDDMPNLKRKFVELEAKLEMLKAEWMPRPIDSKVIQHFNETINISHIDKENTIFHQDTSPVDIMRILNMNKDQLKICNKKSPTATARSVIKFIFPHPDSNFGYSQVDKIIIDTIIRLDICCVIVRGIFLTI</sequence>
<evidence type="ECO:0000256" key="1">
    <source>
        <dbReference type="SAM" id="MobiDB-lite"/>
    </source>
</evidence>
<evidence type="ECO:0000313" key="2">
    <source>
        <dbReference type="EMBL" id="CAF1382926.1"/>
    </source>
</evidence>
<accession>A0A815JJI7</accession>
<gene>
    <name evidence="3" type="ORF">JXQ802_LOCUS50092</name>
    <name evidence="2" type="ORF">PYM288_LOCUS33951</name>
</gene>
<dbReference type="AlphaFoldDB" id="A0A815JJI7"/>
<feature type="region of interest" description="Disordered" evidence="1">
    <location>
        <begin position="42"/>
        <end position="72"/>
    </location>
</feature>
<dbReference type="EMBL" id="CAJNOH010004877">
    <property type="protein sequence ID" value="CAF1382926.1"/>
    <property type="molecule type" value="Genomic_DNA"/>
</dbReference>
<keyword evidence="5" id="KW-1185">Reference proteome</keyword>
<dbReference type="Proteomes" id="UP000663870">
    <property type="component" value="Unassembled WGS sequence"/>
</dbReference>
<protein>
    <submittedName>
        <fullName evidence="2">Uncharacterized protein</fullName>
    </submittedName>
</protein>
<name>A0A815JJI7_9BILA</name>
<evidence type="ECO:0000313" key="4">
    <source>
        <dbReference type="Proteomes" id="UP000663854"/>
    </source>
</evidence>
<feature type="compositionally biased region" description="Basic and acidic residues" evidence="1">
    <location>
        <begin position="48"/>
        <end position="65"/>
    </location>
</feature>
<organism evidence="2 4">
    <name type="scientific">Rotaria sordida</name>
    <dbReference type="NCBI Taxonomy" id="392033"/>
    <lineage>
        <taxon>Eukaryota</taxon>
        <taxon>Metazoa</taxon>
        <taxon>Spiralia</taxon>
        <taxon>Gnathifera</taxon>
        <taxon>Rotifera</taxon>
        <taxon>Eurotatoria</taxon>
        <taxon>Bdelloidea</taxon>
        <taxon>Philodinida</taxon>
        <taxon>Philodinidae</taxon>
        <taxon>Rotaria</taxon>
    </lineage>
</organism>